<dbReference type="Pfam" id="PF17837">
    <property type="entry name" value="4PPT_N"/>
    <property type="match status" value="1"/>
</dbReference>
<name>A0ABT8BVI0_9VIBR</name>
<evidence type="ECO:0000256" key="5">
    <source>
        <dbReference type="ARBA" id="ARBA00019087"/>
    </source>
</evidence>
<sequence>MHNDTFLQAFGPDLSITPAHAISSRARFDVTNFHSDSFSDYGIVQPQALLNAVDKRRSEYLAGRYVANDALKELTDESYSIPTGADRAPIWPAGITGSITHNEDQAIAVVAYSRDHSMIGVDLESLMSAPLAQELAPHIIDHHEAKLIKRLNLDFSHGLSVVFSAKESLYKALYPHVRTFFGFEDARVEQIDVSSGQFQITLLRDLNTNFAKGWQASGRFLTNDNTVVTLIADGL</sequence>
<evidence type="ECO:0000256" key="4">
    <source>
        <dbReference type="ARBA" id="ARBA00011503"/>
    </source>
</evidence>
<evidence type="ECO:0000256" key="11">
    <source>
        <dbReference type="ARBA" id="ARBA00049191"/>
    </source>
</evidence>
<dbReference type="SUPFAM" id="SSF56214">
    <property type="entry name" value="4'-phosphopantetheinyl transferase"/>
    <property type="match status" value="1"/>
</dbReference>
<feature type="domain" description="4'-phosphopantetheinyl transferase N-terminal" evidence="13">
    <location>
        <begin position="47"/>
        <end position="111"/>
    </location>
</feature>
<dbReference type="PRINTS" id="PR01399">
    <property type="entry name" value="ENTSNTHTASED"/>
</dbReference>
<dbReference type="RefSeq" id="WP_076585065.1">
    <property type="nucleotide sequence ID" value="NZ_JABEYA020000001.1"/>
</dbReference>
<dbReference type="InterPro" id="IPR003542">
    <property type="entry name" value="Enbac_synth_compD-like"/>
</dbReference>
<evidence type="ECO:0000256" key="9">
    <source>
        <dbReference type="ARBA" id="ARBA00031996"/>
    </source>
</evidence>
<protein>
    <recommendedName>
        <fullName evidence="5">Enterobactin synthase component D</fullName>
    </recommendedName>
    <alternativeName>
        <fullName evidence="8">4'-phosphopantetheinyl transferase EntD</fullName>
    </alternativeName>
    <alternativeName>
        <fullName evidence="9">Enterochelin synthase D</fullName>
    </alternativeName>
</protein>
<evidence type="ECO:0000256" key="8">
    <source>
        <dbReference type="ARBA" id="ARBA00029894"/>
    </source>
</evidence>
<dbReference type="Pfam" id="PF01648">
    <property type="entry name" value="ACPS"/>
    <property type="match status" value="1"/>
</dbReference>
<comment type="function">
    <text evidence="1">Involved in the biosynthesis of the siderophore enterobactin (enterochelin), which is a macrocyclic trimeric lactone of N-(2,3-dihydroxybenzoyl)-serine. The serine trilactone serves as a scaffolding for the three catechol functionalities that provide hexadentate coordination for the tightly ligated iron(2+) atoms. Plays an essential role in the assembly of the enterobactin by catalyzing the transfer of the 4'-phosphopantetheine (Ppant) moiety from coenzyme A to the apo-domains of both EntB (ArCP domain) and EntF (PCP domain) to yield their holo-forms which make them competent for the activation of 2,3-dihydroxybenzoate (DHB) and L-serine, respectively.</text>
</comment>
<dbReference type="EMBL" id="JAUFQC010000001">
    <property type="protein sequence ID" value="MDN3610394.1"/>
    <property type="molecule type" value="Genomic_DNA"/>
</dbReference>
<evidence type="ECO:0000256" key="10">
    <source>
        <dbReference type="ARBA" id="ARBA00049176"/>
    </source>
</evidence>
<comment type="catalytic activity">
    <reaction evidence="10">
        <text>apo-[aryl-carrier protein] + CoA = holo-[aryl-carrier protein] + adenosine 3',5'-bisphosphate + H(+)</text>
        <dbReference type="Rhea" id="RHEA:48404"/>
        <dbReference type="Rhea" id="RHEA-COMP:15903"/>
        <dbReference type="Rhea" id="RHEA-COMP:17557"/>
        <dbReference type="ChEBI" id="CHEBI:15378"/>
        <dbReference type="ChEBI" id="CHEBI:29999"/>
        <dbReference type="ChEBI" id="CHEBI:57287"/>
        <dbReference type="ChEBI" id="CHEBI:58343"/>
        <dbReference type="ChEBI" id="CHEBI:64479"/>
    </reaction>
</comment>
<evidence type="ECO:0000256" key="7">
    <source>
        <dbReference type="ARBA" id="ARBA00023191"/>
    </source>
</evidence>
<feature type="domain" description="4'-phosphopantetheinyl transferase" evidence="12">
    <location>
        <begin position="119"/>
        <end position="205"/>
    </location>
</feature>
<dbReference type="InterPro" id="IPR037143">
    <property type="entry name" value="4-PPantetheinyl_Trfase_dom_sf"/>
</dbReference>
<dbReference type="InterPro" id="IPR008278">
    <property type="entry name" value="4-PPantetheinyl_Trfase_dom"/>
</dbReference>
<organism evidence="14 15">
    <name type="scientific">Vibrio ostreicida</name>
    <dbReference type="NCBI Taxonomy" id="526588"/>
    <lineage>
        <taxon>Bacteria</taxon>
        <taxon>Pseudomonadati</taxon>
        <taxon>Pseudomonadota</taxon>
        <taxon>Gammaproteobacteria</taxon>
        <taxon>Vibrionales</taxon>
        <taxon>Vibrionaceae</taxon>
        <taxon>Vibrio</taxon>
    </lineage>
</organism>
<comment type="caution">
    <text evidence="14">The sequence shown here is derived from an EMBL/GenBank/DDBJ whole genome shotgun (WGS) entry which is preliminary data.</text>
</comment>
<evidence type="ECO:0000313" key="14">
    <source>
        <dbReference type="EMBL" id="MDN3610394.1"/>
    </source>
</evidence>
<comment type="pathway">
    <text evidence="2">Siderophore biosynthesis; enterobactin biosynthesis.</text>
</comment>
<evidence type="ECO:0000256" key="1">
    <source>
        <dbReference type="ARBA" id="ARBA00003937"/>
    </source>
</evidence>
<gene>
    <name evidence="14" type="ORF">QWZ16_11830</name>
</gene>
<dbReference type="PANTHER" id="PTHR38096">
    <property type="entry name" value="ENTEROBACTIN SYNTHASE COMPONENT D"/>
    <property type="match status" value="1"/>
</dbReference>
<keyword evidence="6 14" id="KW-0808">Transferase</keyword>
<evidence type="ECO:0000256" key="2">
    <source>
        <dbReference type="ARBA" id="ARBA00004993"/>
    </source>
</evidence>
<dbReference type="Proteomes" id="UP001238540">
    <property type="component" value="Unassembled WGS sequence"/>
</dbReference>
<keyword evidence="7" id="KW-0259">Enterobactin biosynthesis</keyword>
<proteinExistence type="inferred from homology"/>
<evidence type="ECO:0000259" key="12">
    <source>
        <dbReference type="Pfam" id="PF01648"/>
    </source>
</evidence>
<evidence type="ECO:0000313" key="15">
    <source>
        <dbReference type="Proteomes" id="UP001238540"/>
    </source>
</evidence>
<evidence type="ECO:0000259" key="13">
    <source>
        <dbReference type="Pfam" id="PF17837"/>
    </source>
</evidence>
<reference evidence="15" key="1">
    <citation type="journal article" date="2019" name="Int. J. Syst. Evol. Microbiol.">
        <title>The Global Catalogue of Microorganisms (GCM) 10K type strain sequencing project: providing services to taxonomists for standard genome sequencing and annotation.</title>
        <authorList>
            <consortium name="The Broad Institute Genomics Platform"/>
            <consortium name="The Broad Institute Genome Sequencing Center for Infectious Disease"/>
            <person name="Wu L."/>
            <person name="Ma J."/>
        </authorList>
    </citation>
    <scope>NUCLEOTIDE SEQUENCE [LARGE SCALE GENOMIC DNA]</scope>
    <source>
        <strain evidence="15">CECT 7398</strain>
    </source>
</reference>
<comment type="similarity">
    <text evidence="3">Belongs to the P-Pant transferase superfamily. EntD family.</text>
</comment>
<dbReference type="PANTHER" id="PTHR38096:SF1">
    <property type="entry name" value="ENTEROBACTIN SYNTHASE COMPONENT D"/>
    <property type="match status" value="1"/>
</dbReference>
<keyword evidence="15" id="KW-1185">Reference proteome</keyword>
<dbReference type="InterPro" id="IPR041354">
    <property type="entry name" value="4PPT_N"/>
</dbReference>
<evidence type="ECO:0000256" key="3">
    <source>
        <dbReference type="ARBA" id="ARBA00008342"/>
    </source>
</evidence>
<accession>A0ABT8BVI0</accession>
<comment type="catalytic activity">
    <reaction evidence="11">
        <text>apo-[peptidyl-carrier protein] + CoA = holo-[peptidyl-carrier protein] + adenosine 3',5'-bisphosphate + H(+)</text>
        <dbReference type="Rhea" id="RHEA:46228"/>
        <dbReference type="Rhea" id="RHEA-COMP:11479"/>
        <dbReference type="Rhea" id="RHEA-COMP:11480"/>
        <dbReference type="ChEBI" id="CHEBI:15378"/>
        <dbReference type="ChEBI" id="CHEBI:29999"/>
        <dbReference type="ChEBI" id="CHEBI:57287"/>
        <dbReference type="ChEBI" id="CHEBI:58343"/>
        <dbReference type="ChEBI" id="CHEBI:64479"/>
    </reaction>
</comment>
<comment type="subunit">
    <text evidence="4">EntB, EntD, EntE, and EntF form a multienzyme complex called enterobactin synthase.</text>
</comment>
<evidence type="ECO:0000256" key="6">
    <source>
        <dbReference type="ARBA" id="ARBA00022679"/>
    </source>
</evidence>
<dbReference type="GO" id="GO:0016740">
    <property type="term" value="F:transferase activity"/>
    <property type="evidence" value="ECO:0007669"/>
    <property type="project" value="UniProtKB-KW"/>
</dbReference>